<accession>A0A6B2LB13</accession>
<evidence type="ECO:0000256" key="2">
    <source>
        <dbReference type="PROSITE-ProRule" id="PRU00176"/>
    </source>
</evidence>
<feature type="domain" description="RRM" evidence="4">
    <location>
        <begin position="1"/>
        <end position="76"/>
    </location>
</feature>
<protein>
    <recommendedName>
        <fullName evidence="4">RRM domain-containing protein</fullName>
    </recommendedName>
</protein>
<feature type="domain" description="RRM" evidence="4">
    <location>
        <begin position="144"/>
        <end position="218"/>
    </location>
</feature>
<feature type="region of interest" description="Disordered" evidence="3">
    <location>
        <begin position="220"/>
        <end position="259"/>
    </location>
</feature>
<evidence type="ECO:0000256" key="1">
    <source>
        <dbReference type="ARBA" id="ARBA00022884"/>
    </source>
</evidence>
<reference evidence="5" key="1">
    <citation type="journal article" date="2020" name="J. Eukaryot. Microbiol.">
        <title>De novo Sequencing, Assembly and Annotation of the Transcriptome for the Free-Living Testate Amoeba Arcella intermedia.</title>
        <authorList>
            <person name="Ribeiro G.M."/>
            <person name="Porfirio-Sousa A.L."/>
            <person name="Maurer-Alcala X.X."/>
            <person name="Katz L.A."/>
            <person name="Lahr D.J.G."/>
        </authorList>
    </citation>
    <scope>NUCLEOTIDE SEQUENCE</scope>
</reference>
<keyword evidence="1 2" id="KW-0694">RNA-binding</keyword>
<dbReference type="SMART" id="SM00360">
    <property type="entry name" value="RRM"/>
    <property type="match status" value="2"/>
</dbReference>
<dbReference type="Pfam" id="PF00076">
    <property type="entry name" value="RRM_1"/>
    <property type="match status" value="2"/>
</dbReference>
<proteinExistence type="predicted"/>
<dbReference type="PROSITE" id="PS50102">
    <property type="entry name" value="RRM"/>
    <property type="match status" value="2"/>
</dbReference>
<name>A0A6B2LB13_9EUKA</name>
<dbReference type="PANTHER" id="PTHR10501">
    <property type="entry name" value="U1 SMALL NUCLEAR RIBONUCLEOPROTEIN A/U2 SMALL NUCLEAR RIBONUCLEOPROTEIN B"/>
    <property type="match status" value="1"/>
</dbReference>
<dbReference type="AlphaFoldDB" id="A0A6B2LB13"/>
<dbReference type="InterPro" id="IPR012677">
    <property type="entry name" value="Nucleotide-bd_a/b_plait_sf"/>
</dbReference>
<dbReference type="Gene3D" id="3.30.70.330">
    <property type="match status" value="2"/>
</dbReference>
<feature type="compositionally biased region" description="Low complexity" evidence="3">
    <location>
        <begin position="231"/>
        <end position="246"/>
    </location>
</feature>
<evidence type="ECO:0000256" key="3">
    <source>
        <dbReference type="SAM" id="MobiDB-lite"/>
    </source>
</evidence>
<dbReference type="EMBL" id="GIBP01005217">
    <property type="protein sequence ID" value="NDV34186.1"/>
    <property type="molecule type" value="Transcribed_RNA"/>
</dbReference>
<dbReference type="InterPro" id="IPR000504">
    <property type="entry name" value="RRM_dom"/>
</dbReference>
<dbReference type="InterPro" id="IPR035979">
    <property type="entry name" value="RBD_domain_sf"/>
</dbReference>
<sequence>MFVSGLPGDVREREIHNLFRFFFGYEGCILNEKAKQPVAFVCFAEREFAIIALRYLHDIRMDLNSPQKLRIEFAKSNSKTKRLSPQDLFPTDRRGPIGVNPSFCPPPPFSYPPPHFPLTGGPPFIPAPWKRPPKIPLPSHSPCSTLFIANIHPDVQERDLEKLFANTKGFRRLKMGGKEGVPICFVEFSDTYSSSVALNHFQGSVVGGNPIRIEYAKAKMGDPKYRKEDLPSPNEPQNQPQIQNQPYEISGIQQKPEKH</sequence>
<dbReference type="GO" id="GO:0003723">
    <property type="term" value="F:RNA binding"/>
    <property type="evidence" value="ECO:0007669"/>
    <property type="project" value="UniProtKB-UniRule"/>
</dbReference>
<evidence type="ECO:0000259" key="4">
    <source>
        <dbReference type="PROSITE" id="PS50102"/>
    </source>
</evidence>
<evidence type="ECO:0000313" key="5">
    <source>
        <dbReference type="EMBL" id="NDV34186.1"/>
    </source>
</evidence>
<dbReference type="SUPFAM" id="SSF54928">
    <property type="entry name" value="RNA-binding domain, RBD"/>
    <property type="match status" value="2"/>
</dbReference>
<feature type="compositionally biased region" description="Basic and acidic residues" evidence="3">
    <location>
        <begin position="220"/>
        <end position="230"/>
    </location>
</feature>
<organism evidence="5">
    <name type="scientific">Arcella intermedia</name>
    <dbReference type="NCBI Taxonomy" id="1963864"/>
    <lineage>
        <taxon>Eukaryota</taxon>
        <taxon>Amoebozoa</taxon>
        <taxon>Tubulinea</taxon>
        <taxon>Elardia</taxon>
        <taxon>Arcellinida</taxon>
        <taxon>Sphaerothecina</taxon>
        <taxon>Arcellidae</taxon>
        <taxon>Arcella</taxon>
    </lineage>
</organism>